<accession>A0A5M6IRP3</accession>
<dbReference type="PANTHER" id="PTHR36302:SF1">
    <property type="entry name" value="COPPER CHAPERONE PCU(A)C"/>
    <property type="match status" value="1"/>
</dbReference>
<dbReference type="AlphaFoldDB" id="A0A5M6IRP3"/>
<keyword evidence="3" id="KW-1185">Reference proteome</keyword>
<dbReference type="InterPro" id="IPR058248">
    <property type="entry name" value="Lxx211020-like"/>
</dbReference>
<name>A0A5M6IRP3_9PROT</name>
<evidence type="ECO:0000256" key="1">
    <source>
        <dbReference type="SAM" id="SignalP"/>
    </source>
</evidence>
<organism evidence="2 3">
    <name type="scientific">Rhodovastum atsumiense</name>
    <dbReference type="NCBI Taxonomy" id="504468"/>
    <lineage>
        <taxon>Bacteria</taxon>
        <taxon>Pseudomonadati</taxon>
        <taxon>Pseudomonadota</taxon>
        <taxon>Alphaproteobacteria</taxon>
        <taxon>Acetobacterales</taxon>
        <taxon>Acetobacteraceae</taxon>
        <taxon>Rhodovastum</taxon>
    </lineage>
</organism>
<dbReference type="Proteomes" id="UP000325255">
    <property type="component" value="Unassembled WGS sequence"/>
</dbReference>
<feature type="chain" id="PRO_5024413790" evidence="1">
    <location>
        <begin position="30"/>
        <end position="159"/>
    </location>
</feature>
<sequence length="159" mass="16351">MRQILPFSGLPVRVAVFATLLIAAAPAWAQTAKVTQPWARATAPNAQTGAAFVTVEASGAPDRLTGGSSPVAGKVEVHEHIHDNGVMRMREVAGGLALEPGKPVTLQPGSYHLMLMGLKQQLKPGESFPLTLTFAKAPPVTVTVAVAAAGASAPPAHAH</sequence>
<dbReference type="SUPFAM" id="SSF110087">
    <property type="entry name" value="DR1885-like metal-binding protein"/>
    <property type="match status" value="1"/>
</dbReference>
<gene>
    <name evidence="2" type="ORF">F1189_18290</name>
</gene>
<protein>
    <submittedName>
        <fullName evidence="2">Copper chaperone PCu(A)C</fullName>
    </submittedName>
</protein>
<dbReference type="PANTHER" id="PTHR36302">
    <property type="entry name" value="BLR7088 PROTEIN"/>
    <property type="match status" value="1"/>
</dbReference>
<comment type="caution">
    <text evidence="2">The sequence shown here is derived from an EMBL/GenBank/DDBJ whole genome shotgun (WGS) entry which is preliminary data.</text>
</comment>
<feature type="signal peptide" evidence="1">
    <location>
        <begin position="1"/>
        <end position="29"/>
    </location>
</feature>
<dbReference type="Pfam" id="PF04314">
    <property type="entry name" value="PCuAC"/>
    <property type="match status" value="1"/>
</dbReference>
<proteinExistence type="predicted"/>
<reference evidence="2 3" key="1">
    <citation type="submission" date="2019-09" db="EMBL/GenBank/DDBJ databases">
        <title>Genome sequence of Rhodovastum atsumiense, a diverse member of the Acetobacteraceae family of non-sulfur purple photosynthetic bacteria.</title>
        <authorList>
            <person name="Meyer T."/>
            <person name="Kyndt J."/>
        </authorList>
    </citation>
    <scope>NUCLEOTIDE SEQUENCE [LARGE SCALE GENOMIC DNA]</scope>
    <source>
        <strain evidence="2 3">DSM 21279</strain>
    </source>
</reference>
<dbReference type="EMBL" id="VWPK01000030">
    <property type="protein sequence ID" value="KAA5610579.1"/>
    <property type="molecule type" value="Genomic_DNA"/>
</dbReference>
<dbReference type="Gene3D" id="2.60.40.1890">
    <property type="entry name" value="PCu(A)C copper chaperone"/>
    <property type="match status" value="1"/>
</dbReference>
<evidence type="ECO:0000313" key="2">
    <source>
        <dbReference type="EMBL" id="KAA5610579.1"/>
    </source>
</evidence>
<dbReference type="RefSeq" id="WP_150042313.1">
    <property type="nucleotide sequence ID" value="NZ_OW485601.1"/>
</dbReference>
<evidence type="ECO:0000313" key="3">
    <source>
        <dbReference type="Proteomes" id="UP000325255"/>
    </source>
</evidence>
<dbReference type="InterPro" id="IPR036182">
    <property type="entry name" value="PCuAC_sf"/>
</dbReference>
<dbReference type="InterPro" id="IPR007410">
    <property type="entry name" value="LpqE-like"/>
</dbReference>
<dbReference type="OrthoDB" id="9796962at2"/>
<keyword evidence="1" id="KW-0732">Signal</keyword>